<dbReference type="PANTHER" id="PTHR43308">
    <property type="entry name" value="OUTER MEMBRANE PROTEIN ALPHA-RELATED"/>
    <property type="match status" value="1"/>
</dbReference>
<evidence type="ECO:0000256" key="2">
    <source>
        <dbReference type="SAM" id="SignalP"/>
    </source>
</evidence>
<feature type="domain" description="SLH" evidence="3">
    <location>
        <begin position="562"/>
        <end position="627"/>
    </location>
</feature>
<dbReference type="Pfam" id="PF00395">
    <property type="entry name" value="SLH"/>
    <property type="match status" value="3"/>
</dbReference>
<dbReference type="RefSeq" id="WP_073710804.1">
    <property type="nucleotide sequence ID" value="NZ_MRWQ01000004.1"/>
</dbReference>
<dbReference type="STRING" id="1714354.BLL40_04965"/>
<evidence type="ECO:0000313" key="4">
    <source>
        <dbReference type="EMBL" id="OKL37653.1"/>
    </source>
</evidence>
<keyword evidence="1 2" id="KW-0732">Signal</keyword>
<sequence>MKKYPFSNKAAKAMIAATIAFTPVATTAGLFEANKVEAAYVQNTSHFASVKSFETYAKAIKDQAQQDSDVALALSSLDWELALADAFEQGATSKQKEAVAELLGLQASIYAGTYKTDDLQKFITAYKDELGTNLTDTNILAYLQKVEAAVYNEITTASFTGNYTYTLFSALANAVRTVDEAGIKANVSSVLVLTDAKLQTVVSNIEGHLAANPYNVSRTQLKNAMIKAGMAWYQLYGHETGGGGGGTPPPITPPPVVTPPPTPKDPVVVAPEIKENDTTVTATIPAALQTQIVANVTAETPKVEITIPARTDDKAVAIDIPGSLAAAIKGAAPKADIVINAGGTRYALPLSQVNLAALAAGLGGDLSQVSLRVTIDQLTSTESADLLVKIQAIKNPPTAASSQTKAAAVAPGIALVAPVVGINVELVSGNNVIEMKTFGDMYVEREFVLNKTVDTNRTTGVVVAADGSFKALPTTFKTEGSQQIAVVSSLTNDGMITVIESSVTFPDVHGGKNWAEKYIETLASKYIISGTTAGTYKPNDYMTRAQFALLLSRSLGLPSVEYDNRFKDVKGDEWFNVDGALMAAVQSGIVAGKADGTFAPNDRITRAEAAAMIGRALNLNSIKFDSSKLDTTKKLADFKDAKTIGASTREDVLKVYQAGIMAGASNGTFQPNEFTKRDQMARILAEFLIKADLMENIK</sequence>
<dbReference type="Proteomes" id="UP000186524">
    <property type="component" value="Unassembled WGS sequence"/>
</dbReference>
<evidence type="ECO:0000259" key="3">
    <source>
        <dbReference type="PROSITE" id="PS51272"/>
    </source>
</evidence>
<gene>
    <name evidence="4" type="ORF">BLL40_04965</name>
</gene>
<protein>
    <recommendedName>
        <fullName evidence="3">SLH domain-containing protein</fullName>
    </recommendedName>
</protein>
<proteinExistence type="predicted"/>
<name>A0A1Q5P628_9BACI</name>
<comment type="caution">
    <text evidence="4">The sequence shown here is derived from an EMBL/GenBank/DDBJ whole genome shotgun (WGS) entry which is preliminary data.</text>
</comment>
<accession>A0A1Q5P628</accession>
<evidence type="ECO:0000256" key="1">
    <source>
        <dbReference type="ARBA" id="ARBA00022729"/>
    </source>
</evidence>
<feature type="domain" description="SLH" evidence="3">
    <location>
        <begin position="502"/>
        <end position="561"/>
    </location>
</feature>
<dbReference type="EMBL" id="MRWQ01000004">
    <property type="protein sequence ID" value="OKL37653.1"/>
    <property type="molecule type" value="Genomic_DNA"/>
</dbReference>
<dbReference type="InterPro" id="IPR001119">
    <property type="entry name" value="SLH_dom"/>
</dbReference>
<dbReference type="AlphaFoldDB" id="A0A1Q5P628"/>
<feature type="domain" description="SLH" evidence="3">
    <location>
        <begin position="635"/>
        <end position="698"/>
    </location>
</feature>
<evidence type="ECO:0000313" key="5">
    <source>
        <dbReference type="Proteomes" id="UP000186524"/>
    </source>
</evidence>
<dbReference type="OrthoDB" id="663332at2"/>
<feature type="chain" id="PRO_5038939135" description="SLH domain-containing protein" evidence="2">
    <location>
        <begin position="29"/>
        <end position="698"/>
    </location>
</feature>
<organism evidence="4 5">
    <name type="scientific">Domibacillus mangrovi</name>
    <dbReference type="NCBI Taxonomy" id="1714354"/>
    <lineage>
        <taxon>Bacteria</taxon>
        <taxon>Bacillati</taxon>
        <taxon>Bacillota</taxon>
        <taxon>Bacilli</taxon>
        <taxon>Bacillales</taxon>
        <taxon>Bacillaceae</taxon>
        <taxon>Domibacillus</taxon>
    </lineage>
</organism>
<feature type="signal peptide" evidence="2">
    <location>
        <begin position="1"/>
        <end position="28"/>
    </location>
</feature>
<dbReference type="InterPro" id="IPR051465">
    <property type="entry name" value="Cell_Envelope_Struct_Comp"/>
</dbReference>
<keyword evidence="5" id="KW-1185">Reference proteome</keyword>
<dbReference type="PROSITE" id="PS51272">
    <property type="entry name" value="SLH"/>
    <property type="match status" value="3"/>
</dbReference>
<reference evidence="4 5" key="1">
    <citation type="submission" date="2016-12" db="EMBL/GenBank/DDBJ databases">
        <title>Domibacillus sp. SAOS 44 whole genome sequencing.</title>
        <authorList>
            <person name="Verma A."/>
            <person name="Krishnamurthi S."/>
        </authorList>
    </citation>
    <scope>NUCLEOTIDE SEQUENCE [LARGE SCALE GENOMIC DNA]</scope>
    <source>
        <strain evidence="4 5">SAOS 44</strain>
    </source>
</reference>
<dbReference type="PANTHER" id="PTHR43308:SF5">
    <property type="entry name" value="S-LAYER PROTEIN _ PEPTIDOGLYCAN ENDO-BETA-N-ACETYLGLUCOSAMINIDASE"/>
    <property type="match status" value="1"/>
</dbReference>